<dbReference type="InterPro" id="IPR050249">
    <property type="entry name" value="Pseudomonas-type_ThrB"/>
</dbReference>
<dbReference type="PANTHER" id="PTHR21064">
    <property type="entry name" value="AMINOGLYCOSIDE PHOSPHOTRANSFERASE DOMAIN-CONTAINING PROTEIN-RELATED"/>
    <property type="match status" value="1"/>
</dbReference>
<comment type="similarity">
    <text evidence="1">Belongs to the pseudomonas-type ThrB family.</text>
</comment>
<dbReference type="InterPro" id="IPR002575">
    <property type="entry name" value="Aminoglycoside_PTrfase"/>
</dbReference>
<dbReference type="RefSeq" id="WP_377166103.1">
    <property type="nucleotide sequence ID" value="NZ_JBHSMQ010000003.1"/>
</dbReference>
<dbReference type="SUPFAM" id="SSF56112">
    <property type="entry name" value="Protein kinase-like (PK-like)"/>
    <property type="match status" value="1"/>
</dbReference>
<comment type="caution">
    <text evidence="3">The sequence shown here is derived from an EMBL/GenBank/DDBJ whole genome shotgun (WGS) entry which is preliminary data.</text>
</comment>
<protein>
    <submittedName>
        <fullName evidence="3">Phosphotransferase enzyme family protein</fullName>
    </submittedName>
</protein>
<organism evidence="3 4">
    <name type="scientific">Prosthecobacter fluviatilis</name>
    <dbReference type="NCBI Taxonomy" id="445931"/>
    <lineage>
        <taxon>Bacteria</taxon>
        <taxon>Pseudomonadati</taxon>
        <taxon>Verrucomicrobiota</taxon>
        <taxon>Verrucomicrobiia</taxon>
        <taxon>Verrucomicrobiales</taxon>
        <taxon>Verrucomicrobiaceae</taxon>
        <taxon>Prosthecobacter</taxon>
    </lineage>
</organism>
<evidence type="ECO:0000256" key="1">
    <source>
        <dbReference type="ARBA" id="ARBA00038240"/>
    </source>
</evidence>
<accession>A0ABW0KR42</accession>
<name>A0ABW0KR42_9BACT</name>
<evidence type="ECO:0000259" key="2">
    <source>
        <dbReference type="Pfam" id="PF01636"/>
    </source>
</evidence>
<dbReference type="InterPro" id="IPR011009">
    <property type="entry name" value="Kinase-like_dom_sf"/>
</dbReference>
<sequence length="334" mass="37424">MITHDHLALLARPYGLGPDGLEFVRSNQNHVYLGRRGDRKCILRVSTGRHRSGEQVQAELAWIEFLAAEGVRVCRPIPALNGDICVALNTAGTDCIVTCFEHAPGRKIMQGDIAPPIYEKLGGVLAELHRHTLRLPADHAARARPHWHESRLLREDVAELRGRLSPAFVESLADLMEKLRELPVTPETYGLVHADACLGNCFVDDGQLWIFDFDNCEHGHLTQDFATILYDSIYCRVLNQFADDGLNDRIAPLWAALWRGYAQGGPLAAMDAMQLKHFFLLREAVIYIHYHRTLDMAAVGDSFQAGLEVMRRNVEAQTHQVDFDRLAALSCTAI</sequence>
<dbReference type="Gene3D" id="3.30.200.20">
    <property type="entry name" value="Phosphorylase Kinase, domain 1"/>
    <property type="match status" value="1"/>
</dbReference>
<gene>
    <name evidence="3" type="ORF">ACFQDI_10205</name>
</gene>
<keyword evidence="4" id="KW-1185">Reference proteome</keyword>
<proteinExistence type="inferred from homology"/>
<evidence type="ECO:0000313" key="3">
    <source>
        <dbReference type="EMBL" id="MFC5455228.1"/>
    </source>
</evidence>
<dbReference type="PANTHER" id="PTHR21064:SF6">
    <property type="entry name" value="AMINOGLYCOSIDE PHOSPHOTRANSFERASE DOMAIN-CONTAINING PROTEIN"/>
    <property type="match status" value="1"/>
</dbReference>
<dbReference type="Gene3D" id="3.90.1200.10">
    <property type="match status" value="1"/>
</dbReference>
<evidence type="ECO:0000313" key="4">
    <source>
        <dbReference type="Proteomes" id="UP001596052"/>
    </source>
</evidence>
<reference evidence="4" key="1">
    <citation type="journal article" date="2019" name="Int. J. Syst. Evol. Microbiol.">
        <title>The Global Catalogue of Microorganisms (GCM) 10K type strain sequencing project: providing services to taxonomists for standard genome sequencing and annotation.</title>
        <authorList>
            <consortium name="The Broad Institute Genomics Platform"/>
            <consortium name="The Broad Institute Genome Sequencing Center for Infectious Disease"/>
            <person name="Wu L."/>
            <person name="Ma J."/>
        </authorList>
    </citation>
    <scope>NUCLEOTIDE SEQUENCE [LARGE SCALE GENOMIC DNA]</scope>
    <source>
        <strain evidence="4">CGMCC 4.1469</strain>
    </source>
</reference>
<dbReference type="EMBL" id="JBHSMQ010000003">
    <property type="protein sequence ID" value="MFC5455228.1"/>
    <property type="molecule type" value="Genomic_DNA"/>
</dbReference>
<feature type="domain" description="Aminoglycoside phosphotransferase" evidence="2">
    <location>
        <begin position="27"/>
        <end position="248"/>
    </location>
</feature>
<dbReference type="Pfam" id="PF01636">
    <property type="entry name" value="APH"/>
    <property type="match status" value="1"/>
</dbReference>
<dbReference type="Proteomes" id="UP001596052">
    <property type="component" value="Unassembled WGS sequence"/>
</dbReference>